<keyword evidence="2" id="KW-1185">Reference proteome</keyword>
<dbReference type="Proteomes" id="UP000479190">
    <property type="component" value="Unassembled WGS sequence"/>
</dbReference>
<evidence type="ECO:0000313" key="1">
    <source>
        <dbReference type="EMBL" id="CAB0041416.1"/>
    </source>
</evidence>
<accession>A0A6H5IW99</accession>
<dbReference type="EMBL" id="CADCXV010001116">
    <property type="protein sequence ID" value="CAB0041416.1"/>
    <property type="molecule type" value="Genomic_DNA"/>
</dbReference>
<proteinExistence type="predicted"/>
<organism evidence="1 2">
    <name type="scientific">Trichogramma brassicae</name>
    <dbReference type="NCBI Taxonomy" id="86971"/>
    <lineage>
        <taxon>Eukaryota</taxon>
        <taxon>Metazoa</taxon>
        <taxon>Ecdysozoa</taxon>
        <taxon>Arthropoda</taxon>
        <taxon>Hexapoda</taxon>
        <taxon>Insecta</taxon>
        <taxon>Pterygota</taxon>
        <taxon>Neoptera</taxon>
        <taxon>Endopterygota</taxon>
        <taxon>Hymenoptera</taxon>
        <taxon>Apocrita</taxon>
        <taxon>Proctotrupomorpha</taxon>
        <taxon>Chalcidoidea</taxon>
        <taxon>Trichogrammatidae</taxon>
        <taxon>Trichogramma</taxon>
    </lineage>
</organism>
<reference evidence="1 2" key="1">
    <citation type="submission" date="2020-02" db="EMBL/GenBank/DDBJ databases">
        <authorList>
            <person name="Ferguson B K."/>
        </authorList>
    </citation>
    <scope>NUCLEOTIDE SEQUENCE [LARGE SCALE GENOMIC DNA]</scope>
</reference>
<dbReference type="AlphaFoldDB" id="A0A6H5IW99"/>
<name>A0A6H5IW99_9HYME</name>
<evidence type="ECO:0000313" key="2">
    <source>
        <dbReference type="Proteomes" id="UP000479190"/>
    </source>
</evidence>
<protein>
    <submittedName>
        <fullName evidence="1">Uncharacterized protein</fullName>
    </submittedName>
</protein>
<gene>
    <name evidence="1" type="ORF">TBRA_LOCUS13084</name>
</gene>
<sequence>MYVRATRERQRASEGGCCCSGYERKTSKVSPKNGIHAEKYMRIHLVSDNMSNHRIQPESEKKIEREKIELLWILQRARKTQQDTEEQAMLYVFEKFAICVLHTHIRCTQLYGHVHIHIRSCDGVERVFNAINGAHAHACVYKEFSLRLERRLSTATTARKPRKRHFRDICARGADYRTRTRMYIYRTGEICTSEYSRPRAHNTARVRKYTLLYPRLESSGFEYYIYIESKHPRASDSTQQRSTERTRANFRQPCTARAEGSTQRGVSSVYITVVAVVIVREDSDERREGIQRGRAAAIGRRTLTETGMSGAASRDCRRGAILLCCFSRASEPRCWRRRDRPSAHGVARIRPREFACTTRPPHLYASMCMCVRAAGSSVYTTTPACRATRNFGYSAAAAAASAAAKSHELSCTARTLTRT</sequence>